<dbReference type="EMBL" id="BMRG01000004">
    <property type="protein sequence ID" value="GGP53170.1"/>
    <property type="molecule type" value="Genomic_DNA"/>
</dbReference>
<evidence type="ECO:0000313" key="1">
    <source>
        <dbReference type="EMBL" id="GGP53170.1"/>
    </source>
</evidence>
<name>A0A918EEJ8_9PSEU</name>
<protein>
    <submittedName>
        <fullName evidence="1">Uncharacterized protein</fullName>
    </submittedName>
</protein>
<reference evidence="1" key="1">
    <citation type="journal article" date="2014" name="Int. J. Syst. Evol. Microbiol.">
        <title>Complete genome sequence of Corynebacterium casei LMG S-19264T (=DSM 44701T), isolated from a smear-ripened cheese.</title>
        <authorList>
            <consortium name="US DOE Joint Genome Institute (JGI-PGF)"/>
            <person name="Walter F."/>
            <person name="Albersmeier A."/>
            <person name="Kalinowski J."/>
            <person name="Ruckert C."/>
        </authorList>
    </citation>
    <scope>NUCLEOTIDE SEQUENCE</scope>
    <source>
        <strain evidence="1">JCM 3313</strain>
    </source>
</reference>
<dbReference type="AlphaFoldDB" id="A0A918EEJ8"/>
<accession>A0A918EEJ8</accession>
<organism evidence="1 2">
    <name type="scientific">Saccharothrix coeruleofusca</name>
    <dbReference type="NCBI Taxonomy" id="33919"/>
    <lineage>
        <taxon>Bacteria</taxon>
        <taxon>Bacillati</taxon>
        <taxon>Actinomycetota</taxon>
        <taxon>Actinomycetes</taxon>
        <taxon>Pseudonocardiales</taxon>
        <taxon>Pseudonocardiaceae</taxon>
        <taxon>Saccharothrix</taxon>
    </lineage>
</organism>
<proteinExistence type="predicted"/>
<comment type="caution">
    <text evidence="1">The sequence shown here is derived from an EMBL/GenBank/DDBJ whole genome shotgun (WGS) entry which is preliminary data.</text>
</comment>
<gene>
    <name evidence="1" type="ORF">GCM10010185_26630</name>
</gene>
<evidence type="ECO:0000313" key="2">
    <source>
        <dbReference type="Proteomes" id="UP000639606"/>
    </source>
</evidence>
<reference evidence="1" key="2">
    <citation type="submission" date="2020-09" db="EMBL/GenBank/DDBJ databases">
        <authorList>
            <person name="Sun Q."/>
            <person name="Ohkuma M."/>
        </authorList>
    </citation>
    <scope>NUCLEOTIDE SEQUENCE</scope>
    <source>
        <strain evidence="1">JCM 3313</strain>
    </source>
</reference>
<keyword evidence="2" id="KW-1185">Reference proteome</keyword>
<sequence>MRECRIRGVRRFDSREGDTLVNGVEALPTSAAGPPRGARDYDGLIRFIDSRPMSTMPSSSRYQTKAE</sequence>
<dbReference type="Proteomes" id="UP000639606">
    <property type="component" value="Unassembled WGS sequence"/>
</dbReference>